<dbReference type="EMBL" id="MN718199">
    <property type="protein sequence ID" value="QGZ16176.1"/>
    <property type="molecule type" value="Genomic_DNA"/>
</dbReference>
<dbReference type="InterPro" id="IPR036514">
    <property type="entry name" value="SGNH_hydro_sf"/>
</dbReference>
<dbReference type="SUPFAM" id="SSF52266">
    <property type="entry name" value="SGNH hydrolase"/>
    <property type="match status" value="1"/>
</dbReference>
<accession>A0A6B9JB13</accession>
<keyword evidence="3" id="KW-1185">Reference proteome</keyword>
<dbReference type="Gene3D" id="3.40.50.1110">
    <property type="entry name" value="SGNH hydrolase"/>
    <property type="match status" value="1"/>
</dbReference>
<organism evidence="2 3">
    <name type="scientific">Vibrio phage vB_VchM_Kuja</name>
    <dbReference type="NCBI Taxonomy" id="2686437"/>
    <lineage>
        <taxon>Viruses</taxon>
        <taxon>Duplodnaviria</taxon>
        <taxon>Heunggongvirae</taxon>
        <taxon>Uroviricota</taxon>
        <taxon>Caudoviricetes</taxon>
        <taxon>Pantevenvirales</taxon>
        <taxon>Ackermannviridae</taxon>
        <taxon>Kujavirus</taxon>
        <taxon>Kujavirus kuja</taxon>
    </lineage>
</organism>
<name>A0A6B9JB13_9CAUD</name>
<feature type="domain" description="Phage tail fibre protein N-terminal" evidence="1">
    <location>
        <begin position="96"/>
        <end position="222"/>
    </location>
</feature>
<reference evidence="2 3" key="1">
    <citation type="submission" date="2019-11" db="EMBL/GenBank/DDBJ databases">
        <title>Characterization of a novel member of the family Ackermannviridae.</title>
        <authorList>
            <person name="Maina A.N."/>
            <person name="Mwaura F.B."/>
            <person name="Jumba M."/>
        </authorList>
    </citation>
    <scope>NUCLEOTIDE SEQUENCE [LARGE SCALE GENOMIC DNA]</scope>
</reference>
<dbReference type="InterPro" id="IPR022225">
    <property type="entry name" value="Phage_tail_fibre_N"/>
</dbReference>
<evidence type="ECO:0000313" key="3">
    <source>
        <dbReference type="Proteomes" id="UP000433471"/>
    </source>
</evidence>
<protein>
    <recommendedName>
        <fullName evidence="1">Phage tail fibre protein N-terminal domain-containing protein</fullName>
    </recommendedName>
</protein>
<sequence length="903" mass="98159">MATVDENEVLLRLTQSADKLDQEVTAFKTLIDNKLTPNSTIFERFVLLKETINLPNGEFLRTLRKFEEDNQVLINSLLDSLGLASVRGDTVVSGGIITNAGKLRLQNASVTNKISIPKFVVGDAAGVIYAIDGTETSLKNVVYEGNCSRPVIDQNNPTVVMFDVLVPASSGPYTMREAGLRDENGNLFAIGLTSVIEKPNPATANAKSVAVRLFIQLETKEQAYLLAGSSLAGGSSEAVTEHNQLIGRDAANCHPASAITGLDQLRSDFLGGLIAPAKVEEVAEVGDIIPNGTDFLRLQNGPKTKIFRLVPKFSGTIQSITLDGTTPKSIQISGNISRLYPVSLSDTGNWLGVVSTEDTSVDFPFPEINEFPEGGTVLVSVSSRPVASNQAQFLELMVNKNSSGAFAVQEIGRVGSEISCDLININEKFRVFDTRVGRKQVVVSYMLAAPRLYVYNSDVAPEPIRPTYDTIVGVGDSIAQGEYDLGNGIYDTPFRGVNFRTGAQYGTTLENIKTNIADFTSKAENRTLFIVRAGINDCNTYLSANGVNDGASGTVLAWDSMTNTQKQQAEDNMRAIVTELKKFGDVAIASLTYCDAKGQLSVMPDKGRNLHCGSWNDNLVIPLCQELTPEFFNSASGRPYFDYYTVVYNDPSILDADNLHFYNDRFFEHNEAGYPNSNGSYTIRRHTQDVLGQVTNFRPTPFDNTVYENRILMNIGRLATLRGRPSYQRDANKIEVDAIDQSFPNLNSWNGTTNVTIQANLPSLGSARGNLYTLPLPWDEGILDRNLVSSAIANTSSTTEPKFVITGLTGKKGKVRLIGLYVTEGGGSVYDSTLRTIFSVTDDLGTNSLERPNSINFVDVNISDCLCEFNFDCTNSGTLTIGFKRATGSSAGTLGGIELLIEK</sequence>
<proteinExistence type="predicted"/>
<dbReference type="Proteomes" id="UP000433471">
    <property type="component" value="Segment"/>
</dbReference>
<evidence type="ECO:0000313" key="2">
    <source>
        <dbReference type="EMBL" id="QGZ16176.1"/>
    </source>
</evidence>
<dbReference type="Pfam" id="PF12571">
    <property type="entry name" value="Phage_tail_fib"/>
    <property type="match status" value="1"/>
</dbReference>
<evidence type="ECO:0000259" key="1">
    <source>
        <dbReference type="Pfam" id="PF12571"/>
    </source>
</evidence>
<gene>
    <name evidence="2" type="ORF">Kuja_1840</name>
</gene>